<gene>
    <name evidence="2" type="ORF">C0Q70_06438</name>
</gene>
<name>A0A2T7PP56_POMCA</name>
<keyword evidence="3" id="KW-1185">Reference proteome</keyword>
<evidence type="ECO:0000313" key="2">
    <source>
        <dbReference type="EMBL" id="PVD35157.1"/>
    </source>
</evidence>
<proteinExistence type="predicted"/>
<feature type="region of interest" description="Disordered" evidence="1">
    <location>
        <begin position="93"/>
        <end position="126"/>
    </location>
</feature>
<reference evidence="2 3" key="1">
    <citation type="submission" date="2018-04" db="EMBL/GenBank/DDBJ databases">
        <title>The genome of golden apple snail Pomacea canaliculata provides insight into stress tolerance and invasive adaptation.</title>
        <authorList>
            <person name="Liu C."/>
            <person name="Liu B."/>
            <person name="Ren Y."/>
            <person name="Zhang Y."/>
            <person name="Wang H."/>
            <person name="Li S."/>
            <person name="Jiang F."/>
            <person name="Yin L."/>
            <person name="Zhang G."/>
            <person name="Qian W."/>
            <person name="Fan W."/>
        </authorList>
    </citation>
    <scope>NUCLEOTIDE SEQUENCE [LARGE SCALE GENOMIC DNA]</scope>
    <source>
        <strain evidence="2">SZHN2017</strain>
        <tissue evidence="2">Muscle</tissue>
    </source>
</reference>
<feature type="compositionally biased region" description="Polar residues" evidence="1">
    <location>
        <begin position="93"/>
        <end position="112"/>
    </location>
</feature>
<comment type="caution">
    <text evidence="2">The sequence shown here is derived from an EMBL/GenBank/DDBJ whole genome shotgun (WGS) entry which is preliminary data.</text>
</comment>
<organism evidence="2 3">
    <name type="scientific">Pomacea canaliculata</name>
    <name type="common">Golden apple snail</name>
    <dbReference type="NCBI Taxonomy" id="400727"/>
    <lineage>
        <taxon>Eukaryota</taxon>
        <taxon>Metazoa</taxon>
        <taxon>Spiralia</taxon>
        <taxon>Lophotrochozoa</taxon>
        <taxon>Mollusca</taxon>
        <taxon>Gastropoda</taxon>
        <taxon>Caenogastropoda</taxon>
        <taxon>Architaenioglossa</taxon>
        <taxon>Ampullarioidea</taxon>
        <taxon>Ampullariidae</taxon>
        <taxon>Pomacea</taxon>
    </lineage>
</organism>
<accession>A0A2T7PP56</accession>
<dbReference type="Proteomes" id="UP000245119">
    <property type="component" value="Linkage Group LG3"/>
</dbReference>
<sequence>MPWKTLGWKKNDYFPVEITVSDRSERLTVLTTEEAEYRRRDFKLCATSFGPMSSACGTARTHVLPERVVPAHRTRCHGNDACPQCPVPPVTSKTPEASAQVRTGALSRSTVSLRRRDYTSGSPPSPLPSKLKLLGNCGAAHACEPVGSAISSKLEPTGLKSSTLSLQLKMRHDDDDRVVGIPTVVDTNLNICRQLTEYCHNHNSDRRQFTLPVI</sequence>
<evidence type="ECO:0000313" key="3">
    <source>
        <dbReference type="Proteomes" id="UP000245119"/>
    </source>
</evidence>
<protein>
    <submittedName>
        <fullName evidence="2">Uncharacterized protein</fullName>
    </submittedName>
</protein>
<dbReference type="AlphaFoldDB" id="A0A2T7PP56"/>
<evidence type="ECO:0000256" key="1">
    <source>
        <dbReference type="SAM" id="MobiDB-lite"/>
    </source>
</evidence>
<dbReference type="EMBL" id="PZQS01000003">
    <property type="protein sequence ID" value="PVD35157.1"/>
    <property type="molecule type" value="Genomic_DNA"/>
</dbReference>